<keyword evidence="4" id="KW-1185">Reference proteome</keyword>
<accession>A0A368G0A1</accession>
<feature type="compositionally biased region" description="Basic and acidic residues" evidence="1">
    <location>
        <begin position="217"/>
        <end position="233"/>
    </location>
</feature>
<dbReference type="AlphaFoldDB" id="A0A368G0A1"/>
<name>A0A368G0A1_ANCCA</name>
<evidence type="ECO:0000313" key="3">
    <source>
        <dbReference type="EMBL" id="RCN36450.1"/>
    </source>
</evidence>
<feature type="chain" id="PRO_5017034953" evidence="2">
    <location>
        <begin position="17"/>
        <end position="269"/>
    </location>
</feature>
<evidence type="ECO:0000256" key="1">
    <source>
        <dbReference type="SAM" id="MobiDB-lite"/>
    </source>
</evidence>
<evidence type="ECO:0000256" key="2">
    <source>
        <dbReference type="SAM" id="SignalP"/>
    </source>
</evidence>
<feature type="region of interest" description="Disordered" evidence="1">
    <location>
        <begin position="18"/>
        <end position="233"/>
    </location>
</feature>
<protein>
    <submittedName>
        <fullName evidence="3">Uncharacterized protein</fullName>
    </submittedName>
</protein>
<feature type="compositionally biased region" description="Basic and acidic residues" evidence="1">
    <location>
        <begin position="139"/>
        <end position="151"/>
    </location>
</feature>
<dbReference type="EMBL" id="JOJR01000555">
    <property type="protein sequence ID" value="RCN36450.1"/>
    <property type="molecule type" value="Genomic_DNA"/>
</dbReference>
<gene>
    <name evidence="3" type="ORF">ANCCAN_17650</name>
</gene>
<feature type="compositionally biased region" description="Basic and acidic residues" evidence="1">
    <location>
        <begin position="22"/>
        <end position="37"/>
    </location>
</feature>
<evidence type="ECO:0000313" key="4">
    <source>
        <dbReference type="Proteomes" id="UP000252519"/>
    </source>
</evidence>
<comment type="caution">
    <text evidence="3">The sequence shown here is derived from an EMBL/GenBank/DDBJ whole genome shotgun (WGS) entry which is preliminary data.</text>
</comment>
<dbReference type="Proteomes" id="UP000252519">
    <property type="component" value="Unassembled WGS sequence"/>
</dbReference>
<sequence>MHVAILLSALVLASHARSLAEQGKEDVKDPINKRSEASNEAVARSAAPAQHVRRMKSLDDNDDDKVTLGLKQAEDDDSKDQSRARLAKAADNTALPPSQQPETKNAAVPRVPRKSASTQQPFDDPSEKLPKEGASFLKSDVEMKESSEELGKSQLPILNEVKEPGKRNMASEETRPKPNDHRTKDPSMKNEYVTDGIIGRDNDGRPPGNTKLQKLTFDPKKDPLSDGGDDKLEIPPILDRCNRRSAFRLFAENFSHKTFSTSALFMLME</sequence>
<feature type="compositionally biased region" description="Basic and acidic residues" evidence="1">
    <location>
        <begin position="160"/>
        <end position="188"/>
    </location>
</feature>
<dbReference type="OrthoDB" id="10616382at2759"/>
<keyword evidence="2" id="KW-0732">Signal</keyword>
<proteinExistence type="predicted"/>
<organism evidence="3 4">
    <name type="scientific">Ancylostoma caninum</name>
    <name type="common">Dog hookworm</name>
    <dbReference type="NCBI Taxonomy" id="29170"/>
    <lineage>
        <taxon>Eukaryota</taxon>
        <taxon>Metazoa</taxon>
        <taxon>Ecdysozoa</taxon>
        <taxon>Nematoda</taxon>
        <taxon>Chromadorea</taxon>
        <taxon>Rhabditida</taxon>
        <taxon>Rhabditina</taxon>
        <taxon>Rhabditomorpha</taxon>
        <taxon>Strongyloidea</taxon>
        <taxon>Ancylostomatidae</taxon>
        <taxon>Ancylostomatinae</taxon>
        <taxon>Ancylostoma</taxon>
    </lineage>
</organism>
<feature type="signal peptide" evidence="2">
    <location>
        <begin position="1"/>
        <end position="16"/>
    </location>
</feature>
<reference evidence="3 4" key="1">
    <citation type="submission" date="2014-10" db="EMBL/GenBank/DDBJ databases">
        <title>Draft genome of the hookworm Ancylostoma caninum.</title>
        <authorList>
            <person name="Mitreva M."/>
        </authorList>
    </citation>
    <scope>NUCLEOTIDE SEQUENCE [LARGE SCALE GENOMIC DNA]</scope>
    <source>
        <strain evidence="3 4">Baltimore</strain>
    </source>
</reference>